<reference evidence="1" key="1">
    <citation type="thesis" date="2020" institute="ProQuest LLC" country="789 East Eisenhower Parkway, Ann Arbor, MI, USA">
        <title>Comparative Genomics and Chromosome Evolution.</title>
        <authorList>
            <person name="Mudd A.B."/>
        </authorList>
    </citation>
    <scope>NUCLEOTIDE SEQUENCE</scope>
    <source>
        <strain evidence="1">237g6f4</strain>
        <tissue evidence="1">Blood</tissue>
    </source>
</reference>
<dbReference type="EMBL" id="WNYA01000005">
    <property type="protein sequence ID" value="KAG8570149.1"/>
    <property type="molecule type" value="Genomic_DNA"/>
</dbReference>
<keyword evidence="2" id="KW-1185">Reference proteome</keyword>
<evidence type="ECO:0000313" key="2">
    <source>
        <dbReference type="Proteomes" id="UP000824782"/>
    </source>
</evidence>
<dbReference type="Proteomes" id="UP000824782">
    <property type="component" value="Unassembled WGS sequence"/>
</dbReference>
<evidence type="ECO:0000313" key="1">
    <source>
        <dbReference type="EMBL" id="KAG8570149.1"/>
    </source>
</evidence>
<gene>
    <name evidence="1" type="ORF">GDO81_011117</name>
</gene>
<protein>
    <submittedName>
        <fullName evidence="1">Uncharacterized protein</fullName>
    </submittedName>
</protein>
<proteinExistence type="predicted"/>
<sequence>MTRSFCRDTAIQYAKRTQNGTIKRGWSPTVNAGGCYPHTKRELIGEMTTTDFILVTEFISDMDNCVLTRRGGPVRYTQWGWSFCGRNPVTGRLPFIDSVKG</sequence>
<name>A0AAV7BCD9_ENGPU</name>
<accession>A0AAV7BCD9</accession>
<comment type="caution">
    <text evidence="1">The sequence shown here is derived from an EMBL/GenBank/DDBJ whole genome shotgun (WGS) entry which is preliminary data.</text>
</comment>
<organism evidence="1 2">
    <name type="scientific">Engystomops pustulosus</name>
    <name type="common">Tungara frog</name>
    <name type="synonym">Physalaemus pustulosus</name>
    <dbReference type="NCBI Taxonomy" id="76066"/>
    <lineage>
        <taxon>Eukaryota</taxon>
        <taxon>Metazoa</taxon>
        <taxon>Chordata</taxon>
        <taxon>Craniata</taxon>
        <taxon>Vertebrata</taxon>
        <taxon>Euteleostomi</taxon>
        <taxon>Amphibia</taxon>
        <taxon>Batrachia</taxon>
        <taxon>Anura</taxon>
        <taxon>Neobatrachia</taxon>
        <taxon>Hyloidea</taxon>
        <taxon>Leptodactylidae</taxon>
        <taxon>Leiuperinae</taxon>
        <taxon>Engystomops</taxon>
    </lineage>
</organism>
<dbReference type="AlphaFoldDB" id="A0AAV7BCD9"/>